<dbReference type="Gene3D" id="2.60.40.150">
    <property type="entry name" value="C2 domain"/>
    <property type="match status" value="1"/>
</dbReference>
<feature type="signal peptide" evidence="1">
    <location>
        <begin position="1"/>
        <end position="22"/>
    </location>
</feature>
<evidence type="ECO:0000313" key="3">
    <source>
        <dbReference type="EMBL" id="CAL8137081.1"/>
    </source>
</evidence>
<dbReference type="EMBL" id="CAXLJM020000114">
    <property type="protein sequence ID" value="CAL8137081.1"/>
    <property type="molecule type" value="Genomic_DNA"/>
</dbReference>
<proteinExistence type="predicted"/>
<dbReference type="InterPro" id="IPR000008">
    <property type="entry name" value="C2_dom"/>
</dbReference>
<dbReference type="InterPro" id="IPR045052">
    <property type="entry name" value="Copine"/>
</dbReference>
<dbReference type="SMART" id="SM00239">
    <property type="entry name" value="C2"/>
    <property type="match status" value="1"/>
</dbReference>
<protein>
    <recommendedName>
        <fullName evidence="2">C2 domain-containing protein</fullName>
    </recommendedName>
</protein>
<accession>A0ABP1RW62</accession>
<sequence length="166" mass="19049">MFRFLLFPTILAVSSFGVLCLAQLNGEALKFKLAAVNLPNLDLDGPSDPYVKLYTATQGQGERHTDWQKFGQTSVKPNTLNPVWDEVFVYRYMNGTNQRWRFLVKDLDNTWLNPIDDHLGRVEMNVDDYMFQLKSSKQNGTQNLKYIQMFLTHPIGGALLVTPVFE</sequence>
<dbReference type="Proteomes" id="UP001642540">
    <property type="component" value="Unassembled WGS sequence"/>
</dbReference>
<keyword evidence="4" id="KW-1185">Reference proteome</keyword>
<feature type="chain" id="PRO_5046302166" description="C2 domain-containing protein" evidence="1">
    <location>
        <begin position="23"/>
        <end position="166"/>
    </location>
</feature>
<evidence type="ECO:0000313" key="4">
    <source>
        <dbReference type="Proteomes" id="UP001642540"/>
    </source>
</evidence>
<dbReference type="PROSITE" id="PS50004">
    <property type="entry name" value="C2"/>
    <property type="match status" value="1"/>
</dbReference>
<feature type="domain" description="C2" evidence="2">
    <location>
        <begin position="15"/>
        <end position="146"/>
    </location>
</feature>
<dbReference type="PANTHER" id="PTHR10857:SF106">
    <property type="entry name" value="C2 DOMAIN-CONTAINING PROTEIN"/>
    <property type="match status" value="1"/>
</dbReference>
<dbReference type="PANTHER" id="PTHR10857">
    <property type="entry name" value="COPINE"/>
    <property type="match status" value="1"/>
</dbReference>
<gene>
    <name evidence="3" type="ORF">ODALV1_LOCUS26757</name>
</gene>
<organism evidence="3 4">
    <name type="scientific">Orchesella dallaii</name>
    <dbReference type="NCBI Taxonomy" id="48710"/>
    <lineage>
        <taxon>Eukaryota</taxon>
        <taxon>Metazoa</taxon>
        <taxon>Ecdysozoa</taxon>
        <taxon>Arthropoda</taxon>
        <taxon>Hexapoda</taxon>
        <taxon>Collembola</taxon>
        <taxon>Entomobryomorpha</taxon>
        <taxon>Entomobryoidea</taxon>
        <taxon>Orchesellidae</taxon>
        <taxon>Orchesellinae</taxon>
        <taxon>Orchesella</taxon>
    </lineage>
</organism>
<dbReference type="SUPFAM" id="SSF49562">
    <property type="entry name" value="C2 domain (Calcium/lipid-binding domain, CaLB)"/>
    <property type="match status" value="1"/>
</dbReference>
<dbReference type="InterPro" id="IPR035892">
    <property type="entry name" value="C2_domain_sf"/>
</dbReference>
<name>A0ABP1RW62_9HEXA</name>
<keyword evidence="1" id="KW-0732">Signal</keyword>
<comment type="caution">
    <text evidence="3">The sequence shown here is derived from an EMBL/GenBank/DDBJ whole genome shotgun (WGS) entry which is preliminary data.</text>
</comment>
<reference evidence="3 4" key="1">
    <citation type="submission" date="2024-08" db="EMBL/GenBank/DDBJ databases">
        <authorList>
            <person name="Cucini C."/>
            <person name="Frati F."/>
        </authorList>
    </citation>
    <scope>NUCLEOTIDE SEQUENCE [LARGE SCALE GENOMIC DNA]</scope>
</reference>
<evidence type="ECO:0000259" key="2">
    <source>
        <dbReference type="PROSITE" id="PS50004"/>
    </source>
</evidence>
<evidence type="ECO:0000256" key="1">
    <source>
        <dbReference type="SAM" id="SignalP"/>
    </source>
</evidence>
<dbReference type="Pfam" id="PF00168">
    <property type="entry name" value="C2"/>
    <property type="match status" value="1"/>
</dbReference>